<protein>
    <submittedName>
        <fullName evidence="3">T9SS type A sorting domain-containing protein</fullName>
    </submittedName>
</protein>
<proteinExistence type="predicted"/>
<evidence type="ECO:0000256" key="1">
    <source>
        <dbReference type="SAM" id="SignalP"/>
    </source>
</evidence>
<dbReference type="AlphaFoldDB" id="A0A8J8FFN2"/>
<feature type="signal peptide" evidence="1">
    <location>
        <begin position="1"/>
        <end position="18"/>
    </location>
</feature>
<evidence type="ECO:0000313" key="4">
    <source>
        <dbReference type="Proteomes" id="UP000598971"/>
    </source>
</evidence>
<keyword evidence="4" id="KW-1185">Reference proteome</keyword>
<name>A0A8J8FFN2_9BACT</name>
<reference evidence="3" key="1">
    <citation type="submission" date="2019-10" db="EMBL/GenBank/DDBJ databases">
        <title>Draft genome sequence of Panacibacter sp. KCS-6.</title>
        <authorList>
            <person name="Yim K.J."/>
        </authorList>
    </citation>
    <scope>NUCLEOTIDE SEQUENCE</scope>
    <source>
        <strain evidence="3">KCS-6</strain>
    </source>
</reference>
<dbReference type="Pfam" id="PF18962">
    <property type="entry name" value="Por_Secre_tail"/>
    <property type="match status" value="1"/>
</dbReference>
<evidence type="ECO:0000259" key="2">
    <source>
        <dbReference type="Pfam" id="PF18962"/>
    </source>
</evidence>
<dbReference type="Gene3D" id="2.60.40.4070">
    <property type="match status" value="1"/>
</dbReference>
<dbReference type="InterPro" id="IPR026444">
    <property type="entry name" value="Secre_tail"/>
</dbReference>
<comment type="caution">
    <text evidence="3">The sequence shown here is derived from an EMBL/GenBank/DDBJ whole genome shotgun (WGS) entry which is preliminary data.</text>
</comment>
<dbReference type="Proteomes" id="UP000598971">
    <property type="component" value="Unassembled WGS sequence"/>
</dbReference>
<sequence>MKKNYVFLLLFTPLLSFSQNKTTFNYDVKGNLLSASYVGNNKCNNAPQSIIAADTAAAKEADNKFRLVITPVPAHSVITIYYTIPVSSNASLEIYNMVGERMAKVKSGMQKAGNYTEYFDIQSFASGMYLCVLQTNKERQVIKFLKQ</sequence>
<dbReference type="RefSeq" id="WP_171606966.1">
    <property type="nucleotide sequence ID" value="NZ_WHPF01000004.1"/>
</dbReference>
<evidence type="ECO:0000313" key="3">
    <source>
        <dbReference type="EMBL" id="NNV55036.1"/>
    </source>
</evidence>
<feature type="domain" description="Secretion system C-terminal sorting" evidence="2">
    <location>
        <begin position="71"/>
        <end position="143"/>
    </location>
</feature>
<keyword evidence="1" id="KW-0732">Signal</keyword>
<accession>A0A8J8FFN2</accession>
<gene>
    <name evidence="3" type="ORF">GD597_06170</name>
</gene>
<feature type="chain" id="PRO_5035285252" evidence="1">
    <location>
        <begin position="19"/>
        <end position="147"/>
    </location>
</feature>
<dbReference type="EMBL" id="WHPF01000004">
    <property type="protein sequence ID" value="NNV55036.1"/>
    <property type="molecule type" value="Genomic_DNA"/>
</dbReference>
<organism evidence="3 4">
    <name type="scientific">Limnovirga soli</name>
    <dbReference type="NCBI Taxonomy" id="2656915"/>
    <lineage>
        <taxon>Bacteria</taxon>
        <taxon>Pseudomonadati</taxon>
        <taxon>Bacteroidota</taxon>
        <taxon>Chitinophagia</taxon>
        <taxon>Chitinophagales</taxon>
        <taxon>Chitinophagaceae</taxon>
        <taxon>Limnovirga</taxon>
    </lineage>
</organism>
<dbReference type="NCBIfam" id="TIGR04183">
    <property type="entry name" value="Por_Secre_tail"/>
    <property type="match status" value="1"/>
</dbReference>